<dbReference type="Proteomes" id="UP000009081">
    <property type="component" value="Plasmid megaplasmid"/>
</dbReference>
<protein>
    <submittedName>
        <fullName evidence="1">Uncharacterized protein</fullName>
    </submittedName>
</protein>
<evidence type="ECO:0000313" key="2">
    <source>
        <dbReference type="Proteomes" id="UP000009081"/>
    </source>
</evidence>
<keyword evidence="2" id="KW-1185">Reference proteome</keyword>
<dbReference type="AlphaFoldDB" id="C5B4C9"/>
<reference evidence="1 2" key="1">
    <citation type="journal article" date="2009" name="PLoS ONE">
        <title>Methylobacterium genome sequences: a reference blueprint to investigate microbial metabolism of C1 compounds from natural and industrial sources.</title>
        <authorList>
            <person name="Vuilleumier S."/>
            <person name="Chistoserdova L."/>
            <person name="Lee M.-C."/>
            <person name="Bringel F."/>
            <person name="Lajus A."/>
            <person name="Zhou Y."/>
            <person name="Gourion B."/>
            <person name="Barbe V."/>
            <person name="Chang J."/>
            <person name="Cruveiller S."/>
            <person name="Dossat C."/>
            <person name="Gillett W."/>
            <person name="Gruffaz C."/>
            <person name="Haugen E."/>
            <person name="Hourcade E."/>
            <person name="Levy R."/>
            <person name="Mangenot S."/>
            <person name="Muller E."/>
            <person name="Nadalig T."/>
            <person name="Pagni M."/>
            <person name="Penny C."/>
            <person name="Peyraud R."/>
            <person name="Robinson D.G."/>
            <person name="Roche D."/>
            <person name="Rouy Z."/>
            <person name="Saenampechek C."/>
            <person name="Salvignol G."/>
            <person name="Vallenet D."/>
            <person name="Wu Z."/>
            <person name="Marx C.J."/>
            <person name="Vorholt J.A."/>
            <person name="Olson M.V."/>
            <person name="Kaul R."/>
            <person name="Weissenbach J."/>
            <person name="Medigue C."/>
            <person name="Lidstrom M.E."/>
        </authorList>
    </citation>
    <scope>NUCLEOTIDE SEQUENCE [LARGE SCALE GENOMIC DNA]</scope>
    <source>
        <strain evidence="2">ATCC 14718 / DSM 1338 / JCM 2805 / NCIMB 9133 / AM1</strain>
    </source>
</reference>
<geneLocation type="plasmid" evidence="1 2">
    <name>megaplasmid</name>
</geneLocation>
<sequence length="476" mass="50464">MPPADGGPEPAGDAYAPYCLHGTLPLVRDEREASGYRFAQIGQDPPDVCIRHPSDLPAGELTLRSFRSLGEAEGYAAALAEHGGNAFTSLLSPQRVGVDPFLLVIRHDREREPVATLEEAVQLIGPGRPSPVDWSRARAASAATMESTRRQRALLSRWRAEESLVRSLGDAYVTELTDAGVEFMSTGTSARFVLGGHPEASVLSWNRIANRLEPDLARLAEEEIAASGAEAVGTGSYLVRLRELSKEELVRAIATERALAIAAERLSDLSGNRTRLSEIAADPAAARVLARAAAGLPVLSTDSAAPAAQISPKSGTPQTVPATLLGRLIRHGLMIAAWAPGATTRQDPETWCPRLYVPTEAGRLVASGRTVEAAGLVGNLRFPRPEPDAILAASLFRALASMSADMPDDVRLRLGQAVEEHLPGDGENLAHAAGYGRNYSSWSPLVHGALAGVLTLDDTGRLRRGTLPATVSAPLP</sequence>
<name>C5B4C9_METEA</name>
<dbReference type="EMBL" id="CP001511">
    <property type="protein sequence ID" value="ACS43311.1"/>
    <property type="molecule type" value="Genomic_DNA"/>
</dbReference>
<dbReference type="HOGENOM" id="CLU_573420_0_0_5"/>
<keyword evidence="1" id="KW-0614">Plasmid</keyword>
<organism evidence="1 2">
    <name type="scientific">Methylorubrum extorquens (strain ATCC 14718 / DSM 1338 / JCM 2805 / NCIMB 9133 / AM1)</name>
    <name type="common">Methylobacterium extorquens</name>
    <dbReference type="NCBI Taxonomy" id="272630"/>
    <lineage>
        <taxon>Bacteria</taxon>
        <taxon>Pseudomonadati</taxon>
        <taxon>Pseudomonadota</taxon>
        <taxon>Alphaproteobacteria</taxon>
        <taxon>Hyphomicrobiales</taxon>
        <taxon>Methylobacteriaceae</taxon>
        <taxon>Methylorubrum</taxon>
    </lineage>
</organism>
<evidence type="ECO:0000313" key="1">
    <source>
        <dbReference type="EMBL" id="ACS43311.1"/>
    </source>
</evidence>
<accession>C5B4C9</accession>
<gene>
    <name evidence="1" type="ordered locus">MexAM1_META2p0460</name>
</gene>
<dbReference type="RefSeq" id="WP_012753782.1">
    <property type="nucleotide sequence ID" value="NC_012811.1"/>
</dbReference>
<proteinExistence type="predicted"/>
<dbReference type="KEGG" id="mea:Mex_2p0460"/>